<dbReference type="EMBL" id="JAJAQI010000065">
    <property type="protein sequence ID" value="MCB4825109.1"/>
    <property type="molecule type" value="Genomic_DNA"/>
</dbReference>
<protein>
    <recommendedName>
        <fullName evidence="6">Endonuclease V</fullName>
        <ecNumber evidence="6">3.1.21.7</ecNumber>
    </recommendedName>
    <alternativeName>
        <fullName evidence="6">Deoxyinosine 3'endonuclease</fullName>
    </alternativeName>
    <alternativeName>
        <fullName evidence="6">Deoxyribonuclease V</fullName>
        <shortName evidence="6">DNase V</shortName>
    </alternativeName>
</protein>
<gene>
    <name evidence="6 7" type="primary">nfi</name>
    <name evidence="7" type="ORF">LHA35_25610</name>
</gene>
<comment type="cofactor">
    <cofactor evidence="6">
        <name>Mg(2+)</name>
        <dbReference type="ChEBI" id="CHEBI:18420"/>
    </cofactor>
</comment>
<feature type="binding site" evidence="6">
    <location>
        <position position="53"/>
    </location>
    <ligand>
        <name>Mg(2+)</name>
        <dbReference type="ChEBI" id="CHEBI:18420"/>
    </ligand>
</feature>
<keyword evidence="6" id="KW-0234">DNA repair</keyword>
<dbReference type="CDD" id="cd06559">
    <property type="entry name" value="Endonuclease_V"/>
    <property type="match status" value="1"/>
</dbReference>
<name>A0A9X1II73_9PROT</name>
<comment type="subcellular location">
    <subcellularLocation>
        <location evidence="1 6">Cytoplasm</location>
    </subcellularLocation>
</comment>
<proteinExistence type="inferred from homology"/>
<keyword evidence="8" id="KW-1185">Reference proteome</keyword>
<keyword evidence="6" id="KW-0479">Metal-binding</keyword>
<comment type="caution">
    <text evidence="7">The sequence shown here is derived from an EMBL/GenBank/DDBJ whole genome shotgun (WGS) entry which is preliminary data.</text>
</comment>
<evidence type="ECO:0000256" key="2">
    <source>
        <dbReference type="ARBA" id="ARBA00022490"/>
    </source>
</evidence>
<evidence type="ECO:0000313" key="8">
    <source>
        <dbReference type="Proteomes" id="UP001139311"/>
    </source>
</evidence>
<dbReference type="GO" id="GO:0016891">
    <property type="term" value="F:RNA endonuclease activity producing 5'-phosphomonoesters, hydrolytic mechanism"/>
    <property type="evidence" value="ECO:0007669"/>
    <property type="project" value="TreeGrafter"/>
</dbReference>
<dbReference type="GO" id="GO:0005737">
    <property type="term" value="C:cytoplasm"/>
    <property type="evidence" value="ECO:0007669"/>
    <property type="project" value="UniProtKB-SubCell"/>
</dbReference>
<reference evidence="7" key="1">
    <citation type="submission" date="2021-10" db="EMBL/GenBank/DDBJ databases">
        <title>Roseicella aerolatum sp. nov., isolated from aerosols of e-waste dismantling site.</title>
        <authorList>
            <person name="Qin T."/>
        </authorList>
    </citation>
    <scope>NUCLEOTIDE SEQUENCE</scope>
    <source>
        <strain evidence="7">GB24</strain>
    </source>
</reference>
<dbReference type="Proteomes" id="UP001139311">
    <property type="component" value="Unassembled WGS sequence"/>
</dbReference>
<comment type="catalytic activity">
    <reaction evidence="6">
        <text>Endonucleolytic cleavage at apurinic or apyrimidinic sites to products with a 5'-phosphate.</text>
        <dbReference type="EC" id="3.1.21.7"/>
    </reaction>
</comment>
<keyword evidence="4 6" id="KW-0255">Endonuclease</keyword>
<dbReference type="GO" id="GO:0003727">
    <property type="term" value="F:single-stranded RNA binding"/>
    <property type="evidence" value="ECO:0007669"/>
    <property type="project" value="TreeGrafter"/>
</dbReference>
<comment type="similarity">
    <text evidence="6">Belongs to the endonuclease V family.</text>
</comment>
<dbReference type="Gene3D" id="3.30.2170.10">
    <property type="entry name" value="archaeoglobus fulgidus dsm 4304 superfamily"/>
    <property type="match status" value="1"/>
</dbReference>
<dbReference type="GO" id="GO:0006281">
    <property type="term" value="P:DNA repair"/>
    <property type="evidence" value="ECO:0007669"/>
    <property type="project" value="UniProtKB-UniRule"/>
</dbReference>
<dbReference type="GO" id="GO:0000287">
    <property type="term" value="F:magnesium ion binding"/>
    <property type="evidence" value="ECO:0007669"/>
    <property type="project" value="UniProtKB-UniRule"/>
</dbReference>
<keyword evidence="2 6" id="KW-0963">Cytoplasm</keyword>
<evidence type="ECO:0000256" key="6">
    <source>
        <dbReference type="HAMAP-Rule" id="MF_00801"/>
    </source>
</evidence>
<dbReference type="PANTHER" id="PTHR28511:SF1">
    <property type="entry name" value="ENDONUCLEASE V"/>
    <property type="match status" value="1"/>
</dbReference>
<dbReference type="Pfam" id="PF04493">
    <property type="entry name" value="Endonuclease_5"/>
    <property type="match status" value="1"/>
</dbReference>
<dbReference type="GO" id="GO:0043737">
    <property type="term" value="F:deoxyribonuclease V activity"/>
    <property type="evidence" value="ECO:0007669"/>
    <property type="project" value="UniProtKB-UniRule"/>
</dbReference>
<feature type="binding site" evidence="6">
    <location>
        <position position="123"/>
    </location>
    <ligand>
        <name>Mg(2+)</name>
        <dbReference type="ChEBI" id="CHEBI:18420"/>
    </ligand>
</feature>
<keyword evidence="6" id="KW-0227">DNA damage</keyword>
<sequence length="249" mass="26856">MDLPGITPPARDIPPEWLAPPDLATAKAAQLALAARVVREDAHPPVRWLGGVDISNSRFDPEGRVYAAVVVLEWPGLRVVARATAEARATLPYVPGYLGFREVPALLAAWERLATRPDLVMVDGHGIAHPRSFGIATHLGVVLDIPTIGVAKSPLVGRPEGPVGEEPGAEQPLVWRGERLGTVLRTKRRSNPLWISLGHRMSLASAVAWVKRCGTGYRLPEPTRQAHLAANEARRAGLAREAMPGQDIV</sequence>
<feature type="site" description="Interaction with target DNA" evidence="6">
    <location>
        <position position="93"/>
    </location>
</feature>
<keyword evidence="5 6" id="KW-0378">Hydrolase</keyword>
<dbReference type="NCBIfam" id="NF008629">
    <property type="entry name" value="PRK11617.1"/>
    <property type="match status" value="1"/>
</dbReference>
<dbReference type="AlphaFoldDB" id="A0A9X1II73"/>
<dbReference type="PANTHER" id="PTHR28511">
    <property type="entry name" value="ENDONUCLEASE V"/>
    <property type="match status" value="1"/>
</dbReference>
<dbReference type="InterPro" id="IPR007581">
    <property type="entry name" value="Endonuclease-V"/>
</dbReference>
<evidence type="ECO:0000256" key="5">
    <source>
        <dbReference type="ARBA" id="ARBA00022801"/>
    </source>
</evidence>
<evidence type="ECO:0000256" key="3">
    <source>
        <dbReference type="ARBA" id="ARBA00022722"/>
    </source>
</evidence>
<dbReference type="EC" id="3.1.21.7" evidence="6"/>
<comment type="function">
    <text evidence="6">DNA repair enzyme involved in the repair of deaminated bases. Selectively cleaves double-stranded DNA at the second phosphodiester bond 3' to a deoxyinosine leaving behind the intact lesion on the nicked DNA.</text>
</comment>
<dbReference type="RefSeq" id="WP_226613804.1">
    <property type="nucleotide sequence ID" value="NZ_JAJAQI010000065.1"/>
</dbReference>
<evidence type="ECO:0000256" key="4">
    <source>
        <dbReference type="ARBA" id="ARBA00022759"/>
    </source>
</evidence>
<evidence type="ECO:0000256" key="1">
    <source>
        <dbReference type="ARBA" id="ARBA00004496"/>
    </source>
</evidence>
<dbReference type="HAMAP" id="MF_00801">
    <property type="entry name" value="Endonuclease_5"/>
    <property type="match status" value="1"/>
</dbReference>
<keyword evidence="3 6" id="KW-0540">Nuclease</keyword>
<organism evidence="7 8">
    <name type="scientific">Roseicella aerolata</name>
    <dbReference type="NCBI Taxonomy" id="2883479"/>
    <lineage>
        <taxon>Bacteria</taxon>
        <taxon>Pseudomonadati</taxon>
        <taxon>Pseudomonadota</taxon>
        <taxon>Alphaproteobacteria</taxon>
        <taxon>Acetobacterales</taxon>
        <taxon>Roseomonadaceae</taxon>
        <taxon>Roseicella</taxon>
    </lineage>
</organism>
<keyword evidence="6" id="KW-0460">Magnesium</keyword>
<accession>A0A9X1II73</accession>
<evidence type="ECO:0000313" key="7">
    <source>
        <dbReference type="EMBL" id="MCB4825109.1"/>
    </source>
</evidence>